<dbReference type="Proteomes" id="UP000001882">
    <property type="component" value="Chromosome"/>
</dbReference>
<dbReference type="InterPro" id="IPR036378">
    <property type="entry name" value="FAS1_dom_sf"/>
</dbReference>
<evidence type="ECO:0000259" key="1">
    <source>
        <dbReference type="PROSITE" id="PS50213"/>
    </source>
</evidence>
<dbReference type="STRING" id="304371.MCP_0836"/>
<name>D1YWT6_METPS</name>
<dbReference type="Pfam" id="PF02469">
    <property type="entry name" value="Fasciclin"/>
    <property type="match status" value="1"/>
</dbReference>
<accession>D1YWT6</accession>
<reference evidence="2 3" key="1">
    <citation type="journal article" date="2007" name="Appl. Environ. Microbiol.">
        <title>Isolation of key methanogens for global methane emission from rice paddy fields: a novel isolate affiliated with the clone cluster rice cluster I.</title>
        <authorList>
            <person name="Sakai S."/>
            <person name="Imachi H."/>
            <person name="Sekiguchi Y."/>
            <person name="Ohashi A."/>
            <person name="Harada H."/>
            <person name="Kamagata Y."/>
        </authorList>
    </citation>
    <scope>NUCLEOTIDE SEQUENCE [LARGE SCALE GENOMIC DNA]</scope>
    <source>
        <strain evidence="3">DSM 17711 / JCM 13418 / NBRC 101707 / SANAE</strain>
    </source>
</reference>
<dbReference type="KEGG" id="mpd:MCP_0836"/>
<dbReference type="AlphaFoldDB" id="D1YWT6"/>
<dbReference type="eggNOG" id="arCOG03335">
    <property type="taxonomic scope" value="Archaea"/>
</dbReference>
<dbReference type="InterPro" id="IPR050904">
    <property type="entry name" value="Adhesion/Biosynth-related"/>
</dbReference>
<reference evidence="2 3" key="2">
    <citation type="journal article" date="2008" name="Int. J. Syst. Evol. Microbiol.">
        <title>Methanocella paludicola gen. nov., sp. nov., a methane-producing archaeon, the first isolate of the lineage 'Rice Cluster I', and proposal of the new archaeal order Methanocellales ord. nov.</title>
        <authorList>
            <person name="Sakai S."/>
            <person name="Imachi H."/>
            <person name="Hanada S."/>
            <person name="Ohashi A."/>
            <person name="Harada H."/>
            <person name="Kamagata Y."/>
        </authorList>
    </citation>
    <scope>NUCLEOTIDE SEQUENCE [LARGE SCALE GENOMIC DNA]</scope>
    <source>
        <strain evidence="3">DSM 17711 / JCM 13418 / NBRC 101707 / SANAE</strain>
    </source>
</reference>
<dbReference type="Gene3D" id="2.30.180.10">
    <property type="entry name" value="FAS1 domain"/>
    <property type="match status" value="1"/>
</dbReference>
<gene>
    <name evidence="2" type="ordered locus">MCP_0836</name>
</gene>
<proteinExistence type="predicted"/>
<feature type="domain" description="FAS1" evidence="1">
    <location>
        <begin position="55"/>
        <end position="187"/>
    </location>
</feature>
<protein>
    <recommendedName>
        <fullName evidence="1">FAS1 domain-containing protein</fullName>
    </recommendedName>
</protein>
<dbReference type="PANTHER" id="PTHR10900">
    <property type="entry name" value="PERIOSTIN-RELATED"/>
    <property type="match status" value="1"/>
</dbReference>
<dbReference type="SMART" id="SM00554">
    <property type="entry name" value="FAS1"/>
    <property type="match status" value="1"/>
</dbReference>
<sequence length="209" mass="23021">MDKLRKIATMLTLFAMVLTFAAPAMAQMQGTPMGSPTMMPGQMHGGMAMPVEQSNKDMMAALMDTKDTSMAASIMKTAGLDRIMRTEGMDTLFVASDMALKAESPDTLNRMRENLKDRQMATEFVKGHMVSGMITPDKMTDGEKLTMMNGMTMEVRKTDGRMMVDDANIVKAIKTKNGIIYVMDRIPSSIMTLVEQQGMSSMSDMPSSR</sequence>
<dbReference type="InterPro" id="IPR000782">
    <property type="entry name" value="FAS1_domain"/>
</dbReference>
<organism evidence="2 3">
    <name type="scientific">Methanocella paludicola (strain DSM 17711 / JCM 13418 / NBRC 101707 / SANAE)</name>
    <dbReference type="NCBI Taxonomy" id="304371"/>
    <lineage>
        <taxon>Archaea</taxon>
        <taxon>Methanobacteriati</taxon>
        <taxon>Methanobacteriota</taxon>
        <taxon>Stenosarchaea group</taxon>
        <taxon>Methanomicrobia</taxon>
        <taxon>Methanocellales</taxon>
        <taxon>Methanocellaceae</taxon>
        <taxon>Methanocella</taxon>
    </lineage>
</organism>
<keyword evidence="3" id="KW-1185">Reference proteome</keyword>
<dbReference type="SUPFAM" id="SSF82153">
    <property type="entry name" value="FAS1 domain"/>
    <property type="match status" value="1"/>
</dbReference>
<dbReference type="PANTHER" id="PTHR10900:SF77">
    <property type="entry name" value="FI19380P1"/>
    <property type="match status" value="1"/>
</dbReference>
<reference evidence="3" key="3">
    <citation type="journal article" date="2011" name="PLoS ONE">
        <title>Genome sequence of a mesophilic hydrogenotrophic methanogen Methanocella paludicola, the first cultivated representative of the order Methanocellales.</title>
        <authorList>
            <person name="Sakai S."/>
            <person name="Takaki Y."/>
            <person name="Shimamura S."/>
            <person name="Sekine M."/>
            <person name="Tajima T."/>
            <person name="Kosugi H."/>
            <person name="Ichikawa N."/>
            <person name="Tasumi E."/>
            <person name="Hiraki A.T."/>
            <person name="Shimizu A."/>
            <person name="Kato Y."/>
            <person name="Nishiko R."/>
            <person name="Mori K."/>
            <person name="Fujita N."/>
            <person name="Imachi H."/>
            <person name="Takai K."/>
        </authorList>
    </citation>
    <scope>NUCLEOTIDE SEQUENCE [LARGE SCALE GENOMIC DNA]</scope>
    <source>
        <strain evidence="3">DSM 17711 / JCM 13418 / NBRC 101707 / SANAE</strain>
    </source>
</reference>
<evidence type="ECO:0000313" key="2">
    <source>
        <dbReference type="EMBL" id="BAI60908.1"/>
    </source>
</evidence>
<evidence type="ECO:0000313" key="3">
    <source>
        <dbReference type="Proteomes" id="UP000001882"/>
    </source>
</evidence>
<dbReference type="InParanoid" id="D1YWT6"/>
<dbReference type="PROSITE" id="PS50213">
    <property type="entry name" value="FAS1"/>
    <property type="match status" value="1"/>
</dbReference>
<dbReference type="EMBL" id="AP011532">
    <property type="protein sequence ID" value="BAI60908.1"/>
    <property type="molecule type" value="Genomic_DNA"/>
</dbReference>